<dbReference type="Proteomes" id="UP001220256">
    <property type="component" value="Unassembled WGS sequence"/>
</dbReference>
<comment type="caution">
    <text evidence="1">The sequence shown here is derived from an EMBL/GenBank/DDBJ whole genome shotgun (WGS) entry which is preliminary data.</text>
</comment>
<gene>
    <name evidence="1" type="ORF">N7505_000017</name>
</gene>
<dbReference type="EMBL" id="JAPVEB010000001">
    <property type="protein sequence ID" value="KAJ5282037.1"/>
    <property type="molecule type" value="Genomic_DNA"/>
</dbReference>
<sequence length="87" mass="10024">MFMMIHVDDFIIAAPHDEDIQQVVDELRQFYDMKDLGEPKQYLNCALDRDCAKKTITMSQKAYVQDVENYTHLSSISCLATPAQCYA</sequence>
<evidence type="ECO:0008006" key="3">
    <source>
        <dbReference type="Google" id="ProtNLM"/>
    </source>
</evidence>
<evidence type="ECO:0000313" key="2">
    <source>
        <dbReference type="Proteomes" id="UP001220256"/>
    </source>
</evidence>
<reference evidence="1 2" key="1">
    <citation type="journal article" date="2023" name="IMA Fungus">
        <title>Comparative genomic study of the Penicillium genus elucidates a diverse pangenome and 15 lateral gene transfer events.</title>
        <authorList>
            <person name="Petersen C."/>
            <person name="Sorensen T."/>
            <person name="Nielsen M.R."/>
            <person name="Sondergaard T.E."/>
            <person name="Sorensen J.L."/>
            <person name="Fitzpatrick D.A."/>
            <person name="Frisvad J.C."/>
            <person name="Nielsen K.L."/>
        </authorList>
    </citation>
    <scope>NUCLEOTIDE SEQUENCE [LARGE SCALE GENOMIC DNA]</scope>
    <source>
        <strain evidence="1 2">IBT 3361</strain>
    </source>
</reference>
<organism evidence="1 2">
    <name type="scientific">Penicillium chrysogenum</name>
    <name type="common">Penicillium notatum</name>
    <dbReference type="NCBI Taxonomy" id="5076"/>
    <lineage>
        <taxon>Eukaryota</taxon>
        <taxon>Fungi</taxon>
        <taxon>Dikarya</taxon>
        <taxon>Ascomycota</taxon>
        <taxon>Pezizomycotina</taxon>
        <taxon>Eurotiomycetes</taxon>
        <taxon>Eurotiomycetidae</taxon>
        <taxon>Eurotiales</taxon>
        <taxon>Aspergillaceae</taxon>
        <taxon>Penicillium</taxon>
        <taxon>Penicillium chrysogenum species complex</taxon>
    </lineage>
</organism>
<accession>A0ABQ8WTH0</accession>
<protein>
    <recommendedName>
        <fullName evidence="3">Reverse transcriptase Ty1/copia-type domain-containing protein</fullName>
    </recommendedName>
</protein>
<name>A0ABQ8WTH0_PENCH</name>
<evidence type="ECO:0000313" key="1">
    <source>
        <dbReference type="EMBL" id="KAJ5282037.1"/>
    </source>
</evidence>
<proteinExistence type="predicted"/>
<keyword evidence="2" id="KW-1185">Reference proteome</keyword>